<comment type="caution">
    <text evidence="6">The sequence shown here is derived from an EMBL/GenBank/DDBJ whole genome shotgun (WGS) entry which is preliminary data.</text>
</comment>
<keyword evidence="3" id="KW-0238">DNA-binding</keyword>
<dbReference type="GO" id="GO:0004519">
    <property type="term" value="F:endonuclease activity"/>
    <property type="evidence" value="ECO:0007669"/>
    <property type="project" value="UniProtKB-KW"/>
</dbReference>
<dbReference type="GO" id="GO:0003677">
    <property type="term" value="F:DNA binding"/>
    <property type="evidence" value="ECO:0007669"/>
    <property type="project" value="UniProtKB-KW"/>
</dbReference>
<keyword evidence="6" id="KW-0540">Nuclease</keyword>
<dbReference type="Proteomes" id="UP000887009">
    <property type="component" value="Unassembled WGS sequence"/>
</dbReference>
<evidence type="ECO:0000256" key="3">
    <source>
        <dbReference type="ARBA" id="ARBA00023125"/>
    </source>
</evidence>
<name>A0AAI9PBJ7_AERCA</name>
<dbReference type="RefSeq" id="WP_223920340.1">
    <property type="nucleotide sequence ID" value="NZ_BPNL01000054.1"/>
</dbReference>
<dbReference type="InterPro" id="IPR000055">
    <property type="entry name" value="Restrct_endonuc_typeI_TRD"/>
</dbReference>
<accession>A0AAI9PBJ7</accession>
<dbReference type="InterPro" id="IPR051212">
    <property type="entry name" value="Type-I_RE_S_subunit"/>
</dbReference>
<sequence>MSRTLLPNGWADGIVGDYVYLKNGFAFKSNSYVPAGEETFPIIRISDLDGQNATDVHAVHVVNGVDGFEVHKGDLLIAMSGATTGKIGIYNGVEPAYQNQRVGNIKLHSELYGCNRFKNHLISSLSTQIIKIAYGGAQPNISSKDIDKIEILIPPLAEQKEIADRLDKLLAQVEATQARLARIPDIIKHFRQSVLAAAVSGKLTEEWRTSNGLKEIQSIVLDAVIESSFYGPRFGKSEYSPDASGIPTIRTTDMKDGVIEITENTPRVTVPADKIEQFKINKNDLLVTRTGSIGVMALFTGNYIAIPSAYLIRFRFKASVLPKYVYYCLTSPLGQQQMGLSSTAITQPNINAKSIRAIEIKKPCMEEQTEIVRRVEQLFAYADSIEQQAKAAKARVDKLTQAILAQAFRGELTADWRAANPELISGDHSAAALLARIQTERATASGKKGKCGPRKPRATA</sequence>
<dbReference type="AlphaFoldDB" id="A0AAI9PBJ7"/>
<dbReference type="EMBL" id="BPNL01000054">
    <property type="protein sequence ID" value="GJA56159.1"/>
    <property type="molecule type" value="Genomic_DNA"/>
</dbReference>
<feature type="region of interest" description="Disordered" evidence="4">
    <location>
        <begin position="441"/>
        <end position="460"/>
    </location>
</feature>
<dbReference type="PANTHER" id="PTHR43140">
    <property type="entry name" value="TYPE-1 RESTRICTION ENZYME ECOKI SPECIFICITY PROTEIN"/>
    <property type="match status" value="1"/>
</dbReference>
<organism evidence="6 7">
    <name type="scientific">Aeromonas caviae</name>
    <name type="common">Aeromonas punctata</name>
    <dbReference type="NCBI Taxonomy" id="648"/>
    <lineage>
        <taxon>Bacteria</taxon>
        <taxon>Pseudomonadati</taxon>
        <taxon>Pseudomonadota</taxon>
        <taxon>Gammaproteobacteria</taxon>
        <taxon>Aeromonadales</taxon>
        <taxon>Aeromonadaceae</taxon>
        <taxon>Aeromonas</taxon>
    </lineage>
</organism>
<dbReference type="CDD" id="cd17278">
    <property type="entry name" value="RMtype1_S_LdeBORF1052P-TRD2-CR2"/>
    <property type="match status" value="1"/>
</dbReference>
<dbReference type="Pfam" id="PF01420">
    <property type="entry name" value="Methylase_S"/>
    <property type="match status" value="2"/>
</dbReference>
<dbReference type="GO" id="GO:0009307">
    <property type="term" value="P:DNA restriction-modification system"/>
    <property type="evidence" value="ECO:0007669"/>
    <property type="project" value="UniProtKB-KW"/>
</dbReference>
<proteinExistence type="inferred from homology"/>
<protein>
    <submittedName>
        <fullName evidence="6">Type I restriction endonuclease EcoKI subunit S</fullName>
    </submittedName>
</protein>
<evidence type="ECO:0000256" key="4">
    <source>
        <dbReference type="SAM" id="MobiDB-lite"/>
    </source>
</evidence>
<keyword evidence="6" id="KW-0255">Endonuclease</keyword>
<feature type="compositionally biased region" description="Basic residues" evidence="4">
    <location>
        <begin position="447"/>
        <end position="460"/>
    </location>
</feature>
<dbReference type="CDD" id="cd17517">
    <property type="entry name" value="RMtype1_S_EcoKI_StySPI-TRD2-CR2_like"/>
    <property type="match status" value="1"/>
</dbReference>
<feature type="domain" description="Type I restriction modification DNA specificity" evidence="5">
    <location>
        <begin position="8"/>
        <end position="183"/>
    </location>
</feature>
<evidence type="ECO:0000313" key="7">
    <source>
        <dbReference type="Proteomes" id="UP000887009"/>
    </source>
</evidence>
<dbReference type="Gene3D" id="3.90.220.20">
    <property type="entry name" value="DNA methylase specificity domains"/>
    <property type="match status" value="2"/>
</dbReference>
<gene>
    <name evidence="6" type="primary">hsdS</name>
    <name evidence="6" type="ORF">KAM348_35820</name>
</gene>
<feature type="domain" description="Type I restriction modification DNA specificity" evidence="5">
    <location>
        <begin position="247"/>
        <end position="390"/>
    </location>
</feature>
<keyword evidence="2" id="KW-0680">Restriction system</keyword>
<comment type="similarity">
    <text evidence="1">Belongs to the type-I restriction system S methylase family.</text>
</comment>
<evidence type="ECO:0000259" key="5">
    <source>
        <dbReference type="Pfam" id="PF01420"/>
    </source>
</evidence>
<dbReference type="PANTHER" id="PTHR43140:SF1">
    <property type="entry name" value="TYPE I RESTRICTION ENZYME ECOKI SPECIFICITY SUBUNIT"/>
    <property type="match status" value="1"/>
</dbReference>
<evidence type="ECO:0000313" key="6">
    <source>
        <dbReference type="EMBL" id="GJA56159.1"/>
    </source>
</evidence>
<dbReference type="SUPFAM" id="SSF116734">
    <property type="entry name" value="DNA methylase specificity domain"/>
    <property type="match status" value="2"/>
</dbReference>
<keyword evidence="6" id="KW-0378">Hydrolase</keyword>
<evidence type="ECO:0000256" key="1">
    <source>
        <dbReference type="ARBA" id="ARBA00010923"/>
    </source>
</evidence>
<reference evidence="6" key="1">
    <citation type="submission" date="2021-07" db="EMBL/GenBank/DDBJ databases">
        <title>Draft genome sequence of carbapenem-resistant Aeromonas spp. in Japan.</title>
        <authorList>
            <person name="Maehana S."/>
            <person name="Suzuki M."/>
            <person name="Kitasato H."/>
        </authorList>
    </citation>
    <scope>NUCLEOTIDE SEQUENCE</scope>
    <source>
        <strain evidence="6">KAM348</strain>
    </source>
</reference>
<evidence type="ECO:0000256" key="2">
    <source>
        <dbReference type="ARBA" id="ARBA00022747"/>
    </source>
</evidence>
<dbReference type="InterPro" id="IPR044946">
    <property type="entry name" value="Restrct_endonuc_typeI_TRD_sf"/>
</dbReference>